<dbReference type="PANTHER" id="PTHR33449">
    <property type="entry name" value="NUCLEOID-ASSOCIATED PROTEIN YBAB"/>
    <property type="match status" value="1"/>
</dbReference>
<reference evidence="3" key="1">
    <citation type="submission" date="2016-10" db="EMBL/GenBank/DDBJ databases">
        <authorList>
            <person name="Varghese N."/>
            <person name="Submissions S."/>
        </authorList>
    </citation>
    <scope>NUCLEOTIDE SEQUENCE [LARGE SCALE GENOMIC DNA]</scope>
    <source>
        <strain evidence="3">ATCC 43811</strain>
    </source>
</reference>
<proteinExistence type="predicted"/>
<name>A0A1I1E5S6_BREAD</name>
<dbReference type="SUPFAM" id="SSF82607">
    <property type="entry name" value="YbaB-like"/>
    <property type="match status" value="1"/>
</dbReference>
<dbReference type="STRING" id="34097.SAMN02745150_00936"/>
<keyword evidence="3" id="KW-1185">Reference proteome</keyword>
<dbReference type="EMBL" id="FOKY01000007">
    <property type="protein sequence ID" value="SFB82002.1"/>
    <property type="molecule type" value="Genomic_DNA"/>
</dbReference>
<dbReference type="Gene3D" id="3.30.1310.10">
    <property type="entry name" value="Nucleoid-associated protein YbaB-like domain"/>
    <property type="match status" value="1"/>
</dbReference>
<accession>A0A1I1E5S6</accession>
<evidence type="ECO:0000256" key="1">
    <source>
        <dbReference type="ARBA" id="ARBA00023125"/>
    </source>
</evidence>
<dbReference type="InterPro" id="IPR004401">
    <property type="entry name" value="YbaB/EbfC"/>
</dbReference>
<dbReference type="PANTHER" id="PTHR33449:SF1">
    <property type="entry name" value="NUCLEOID-ASSOCIATED PROTEIN YBAB"/>
    <property type="match status" value="1"/>
</dbReference>
<dbReference type="GO" id="GO:0003677">
    <property type="term" value="F:DNA binding"/>
    <property type="evidence" value="ECO:0007669"/>
    <property type="project" value="UniProtKB-KW"/>
</dbReference>
<evidence type="ECO:0000313" key="2">
    <source>
        <dbReference type="EMBL" id="SFB82002.1"/>
    </source>
</evidence>
<dbReference type="InterPro" id="IPR036894">
    <property type="entry name" value="YbaB-like_sf"/>
</dbReference>
<dbReference type="AlphaFoldDB" id="A0A1I1E5S6"/>
<evidence type="ECO:0000313" key="3">
    <source>
        <dbReference type="Proteomes" id="UP000240042"/>
    </source>
</evidence>
<dbReference type="Proteomes" id="UP000240042">
    <property type="component" value="Unassembled WGS sequence"/>
</dbReference>
<organism evidence="2 3">
    <name type="scientific">Brevinema andersonii</name>
    <dbReference type="NCBI Taxonomy" id="34097"/>
    <lineage>
        <taxon>Bacteria</taxon>
        <taxon>Pseudomonadati</taxon>
        <taxon>Spirochaetota</taxon>
        <taxon>Spirochaetia</taxon>
        <taxon>Brevinematales</taxon>
        <taxon>Brevinemataceae</taxon>
        <taxon>Brevinema</taxon>
    </lineage>
</organism>
<gene>
    <name evidence="2" type="ORF">SAMN02745150_00936</name>
</gene>
<dbReference type="RefSeq" id="WP_159428180.1">
    <property type="nucleotide sequence ID" value="NZ_FOKY01000007.1"/>
</dbReference>
<sequence length="101" mass="11671">MGPFDNIKDMMKMREQMNSYKKELEAMRIRASSKKDYVKITIDGERSIKHLEFSDEAMKLNKDDLAKYVKDAMKAAIKELEGIQKKNFKNSPLASLLQPGK</sequence>
<protein>
    <submittedName>
        <fullName evidence="2">Conserved DNA-binding protein YbaB</fullName>
    </submittedName>
</protein>
<dbReference type="Pfam" id="PF02575">
    <property type="entry name" value="YbaB_DNA_bd"/>
    <property type="match status" value="1"/>
</dbReference>
<keyword evidence="1 2" id="KW-0238">DNA-binding</keyword>